<evidence type="ECO:0000313" key="2">
    <source>
        <dbReference type="Proteomes" id="UP001060215"/>
    </source>
</evidence>
<accession>A0ACC0IFU0</accession>
<sequence length="343" mass="38683">MKQIATSSFANSPFTKESRMVILVREAKFGLTRINNRTGMLPFVFDDSFGFEQYVDYALDVPMYFIYRKNKYIDCTWNDFMSGKLVSIPCELPTLNDWENHPTTIFPEVRLKRCLEMRGANGGPWRRLCALPAFWVFCLFYPGESMENALRACCKGIKIEKILIHRDGDNGKQLIYEKLPKDISERHVLLLNPVLATGNSANQAIELLIQKGVPESHIIFLNLISVSNFCSAGFKKLGSPFVVAHSSVKALHGISQSMSVICPGEPRPDTTKINEVAVVDSLSKFLGPIMIVMRRKASPFSVVNVVIKISRNQPGLLYGPRCLRKIIPEFISLGWVRACIDCR</sequence>
<keyword evidence="2" id="KW-1185">Reference proteome</keyword>
<dbReference type="Proteomes" id="UP001060215">
    <property type="component" value="Chromosome 6"/>
</dbReference>
<proteinExistence type="predicted"/>
<gene>
    <name evidence="1" type="ORF">LOK49_LG03G00690</name>
</gene>
<dbReference type="EMBL" id="CM045763">
    <property type="protein sequence ID" value="KAI8023682.1"/>
    <property type="molecule type" value="Genomic_DNA"/>
</dbReference>
<reference evidence="1 2" key="1">
    <citation type="journal article" date="2022" name="Plant J.">
        <title>Chromosome-level genome of Camellia lanceoleosa provides a valuable resource for understanding genome evolution and self-incompatibility.</title>
        <authorList>
            <person name="Gong W."/>
            <person name="Xiao S."/>
            <person name="Wang L."/>
            <person name="Liao Z."/>
            <person name="Chang Y."/>
            <person name="Mo W."/>
            <person name="Hu G."/>
            <person name="Li W."/>
            <person name="Zhao G."/>
            <person name="Zhu H."/>
            <person name="Hu X."/>
            <person name="Ji K."/>
            <person name="Xiang X."/>
            <person name="Song Q."/>
            <person name="Yuan D."/>
            <person name="Jin S."/>
            <person name="Zhang L."/>
        </authorList>
    </citation>
    <scope>NUCLEOTIDE SEQUENCE [LARGE SCALE GENOMIC DNA]</scope>
    <source>
        <strain evidence="1">SQ_2022a</strain>
    </source>
</reference>
<name>A0ACC0IFU0_9ERIC</name>
<evidence type="ECO:0000313" key="1">
    <source>
        <dbReference type="EMBL" id="KAI8023682.1"/>
    </source>
</evidence>
<protein>
    <submittedName>
        <fullName evidence="1">Uncharacterized protein</fullName>
    </submittedName>
</protein>
<organism evidence="1 2">
    <name type="scientific">Camellia lanceoleosa</name>
    <dbReference type="NCBI Taxonomy" id="1840588"/>
    <lineage>
        <taxon>Eukaryota</taxon>
        <taxon>Viridiplantae</taxon>
        <taxon>Streptophyta</taxon>
        <taxon>Embryophyta</taxon>
        <taxon>Tracheophyta</taxon>
        <taxon>Spermatophyta</taxon>
        <taxon>Magnoliopsida</taxon>
        <taxon>eudicotyledons</taxon>
        <taxon>Gunneridae</taxon>
        <taxon>Pentapetalae</taxon>
        <taxon>asterids</taxon>
        <taxon>Ericales</taxon>
        <taxon>Theaceae</taxon>
        <taxon>Camellia</taxon>
    </lineage>
</organism>
<comment type="caution">
    <text evidence="1">The sequence shown here is derived from an EMBL/GenBank/DDBJ whole genome shotgun (WGS) entry which is preliminary data.</text>
</comment>